<dbReference type="Proteomes" id="UP000030060">
    <property type="component" value="Unassembled WGS sequence"/>
</dbReference>
<dbReference type="NCBIfam" id="TIGR01552">
    <property type="entry name" value="phd_fam"/>
    <property type="match status" value="1"/>
</dbReference>
<dbReference type="AlphaFoldDB" id="A0A0A1Z2Z4"/>
<dbReference type="SUPFAM" id="SSF143120">
    <property type="entry name" value="YefM-like"/>
    <property type="match status" value="1"/>
</dbReference>
<evidence type="ECO:0000256" key="2">
    <source>
        <dbReference type="RuleBase" id="RU362080"/>
    </source>
</evidence>
<gene>
    <name evidence="3" type="ORF">K814_0115020</name>
</gene>
<dbReference type="OrthoDB" id="9802003at2"/>
<evidence type="ECO:0000313" key="3">
    <source>
        <dbReference type="EMBL" id="KGE67127.1"/>
    </source>
</evidence>
<comment type="function">
    <text evidence="2">Antitoxin component of a type II toxin-antitoxin (TA) system.</text>
</comment>
<dbReference type="Gene3D" id="6.10.250.330">
    <property type="match status" value="1"/>
</dbReference>
<comment type="similarity">
    <text evidence="1 2">Belongs to the phD/YefM antitoxin family.</text>
</comment>
<evidence type="ECO:0000313" key="4">
    <source>
        <dbReference type="Proteomes" id="UP000030060"/>
    </source>
</evidence>
<name>A0A0A1Z2Z4_PSEFL</name>
<dbReference type="Gene3D" id="3.40.1620.10">
    <property type="entry name" value="YefM-like domain"/>
    <property type="match status" value="1"/>
</dbReference>
<dbReference type="RefSeq" id="WP_038846717.1">
    <property type="nucleotide sequence ID" value="NZ_ASGY01000103.1"/>
</dbReference>
<evidence type="ECO:0000256" key="1">
    <source>
        <dbReference type="ARBA" id="ARBA00009981"/>
    </source>
</evidence>
<dbReference type="Pfam" id="PF02604">
    <property type="entry name" value="PhdYeFM_antitox"/>
    <property type="match status" value="1"/>
</dbReference>
<reference evidence="3 4" key="1">
    <citation type="journal article" date="2013" name="Genome Announc.">
        <title>Draft Genome Sequence of Pseudomonas fluorescens LMG 5329, a White Line-Inducing Principle-Producing Bioindicator for the Mushroom Pathogen Pseudomonas tolaasii.</title>
        <authorList>
            <person name="Ghequire M.G."/>
            <person name="Rokni-Zadeh H."/>
            <person name="Zarrineh P."/>
            <person name="De Mot R."/>
        </authorList>
    </citation>
    <scope>NUCLEOTIDE SEQUENCE [LARGE SCALE GENOMIC DNA]</scope>
    <source>
        <strain evidence="3 4">LMG 5329</strain>
    </source>
</reference>
<dbReference type="InterPro" id="IPR036165">
    <property type="entry name" value="YefM-like_sf"/>
</dbReference>
<proteinExistence type="inferred from homology"/>
<organism evidence="3 4">
    <name type="scientific">Pseudomonas fluorescens LMG 5329</name>
    <dbReference type="NCBI Taxonomy" id="1324332"/>
    <lineage>
        <taxon>Bacteria</taxon>
        <taxon>Pseudomonadati</taxon>
        <taxon>Pseudomonadota</taxon>
        <taxon>Gammaproteobacteria</taxon>
        <taxon>Pseudomonadales</taxon>
        <taxon>Pseudomonadaceae</taxon>
        <taxon>Pseudomonas</taxon>
    </lineage>
</organism>
<protein>
    <recommendedName>
        <fullName evidence="2">Antitoxin</fullName>
    </recommendedName>
</protein>
<dbReference type="InterPro" id="IPR006442">
    <property type="entry name" value="Antitoxin_Phd/YefM"/>
</dbReference>
<accession>A0A0A1Z2Z4</accession>
<dbReference type="EMBL" id="ASGY01000103">
    <property type="protein sequence ID" value="KGE67127.1"/>
    <property type="molecule type" value="Genomic_DNA"/>
</dbReference>
<comment type="caution">
    <text evidence="3">The sequence shown here is derived from an EMBL/GenBank/DDBJ whole genome shotgun (WGS) entry which is preliminary data.</text>
</comment>
<sequence>MATTGAHLSETMNRVNEDRIPLLVIRKKGEPVVMISLSEFNALEETGYLLRSPENAKRLIRSANTLLARKAKVVD</sequence>